<dbReference type="EMBL" id="AACS02000009">
    <property type="protein sequence ID" value="EAU89360.2"/>
    <property type="molecule type" value="Genomic_DNA"/>
</dbReference>
<sequence length="291" mass="31632">MITVTVSATLGWRHWLQCHWGPVFYGSDNRPLHEVGTLEFLGVGTIKRPRSDPGVTPQSNIVSCKSITSKTSFVLKFVDIAAFLHPSERKAPRICAKFSQASLGAKLALFKVRVFRNMGNLHGLPATKLNSNHGRGRGLPVKSKTHQGKSETPRGLGDPHHAEQKSQTTRDGPAERGGREARWPPLSSPADYPLRMGVACLLGAGPVAHKQRRSNYGKGSGVLRPFFGEGRDSALTRCGLHQPTSQPTTPKKTNGQAAPSFKLKFQVTLSSRAPQLNPIPHLHPHHGAPSQ</sequence>
<reference evidence="2 3" key="1">
    <citation type="journal article" date="2010" name="Proc. Natl. Acad. Sci. U.S.A.">
        <title>Insights into evolution of multicellular fungi from the assembled chromosomes of the mushroom Coprinopsis cinerea (Coprinus cinereus).</title>
        <authorList>
            <person name="Stajich J.E."/>
            <person name="Wilke S.K."/>
            <person name="Ahren D."/>
            <person name="Au C.H."/>
            <person name="Birren B.W."/>
            <person name="Borodovsky M."/>
            <person name="Burns C."/>
            <person name="Canback B."/>
            <person name="Casselton L.A."/>
            <person name="Cheng C.K."/>
            <person name="Deng J."/>
            <person name="Dietrich F.S."/>
            <person name="Fargo D.C."/>
            <person name="Farman M.L."/>
            <person name="Gathman A.C."/>
            <person name="Goldberg J."/>
            <person name="Guigo R."/>
            <person name="Hoegger P.J."/>
            <person name="Hooker J.B."/>
            <person name="Huggins A."/>
            <person name="James T.Y."/>
            <person name="Kamada T."/>
            <person name="Kilaru S."/>
            <person name="Kodira C."/>
            <person name="Kues U."/>
            <person name="Kupfer D."/>
            <person name="Kwan H.S."/>
            <person name="Lomsadze A."/>
            <person name="Li W."/>
            <person name="Lilly W.W."/>
            <person name="Ma L.J."/>
            <person name="Mackey A.J."/>
            <person name="Manning G."/>
            <person name="Martin F."/>
            <person name="Muraguchi H."/>
            <person name="Natvig D.O."/>
            <person name="Palmerini H."/>
            <person name="Ramesh M.A."/>
            <person name="Rehmeyer C.J."/>
            <person name="Roe B.A."/>
            <person name="Shenoy N."/>
            <person name="Stanke M."/>
            <person name="Ter-Hovhannisyan V."/>
            <person name="Tunlid A."/>
            <person name="Velagapudi R."/>
            <person name="Vision T.J."/>
            <person name="Zeng Q."/>
            <person name="Zolan M.E."/>
            <person name="Pukkila P.J."/>
        </authorList>
    </citation>
    <scope>NUCLEOTIDE SEQUENCE [LARGE SCALE GENOMIC DNA]</scope>
    <source>
        <strain evidence="3">Okayama-7 / 130 / ATCC MYA-4618 / FGSC 9003</strain>
    </source>
</reference>
<proteinExistence type="predicted"/>
<organism evidence="2 3">
    <name type="scientific">Coprinopsis cinerea (strain Okayama-7 / 130 / ATCC MYA-4618 / FGSC 9003)</name>
    <name type="common">Inky cap fungus</name>
    <name type="synonym">Hormographiella aspergillata</name>
    <dbReference type="NCBI Taxonomy" id="240176"/>
    <lineage>
        <taxon>Eukaryota</taxon>
        <taxon>Fungi</taxon>
        <taxon>Dikarya</taxon>
        <taxon>Basidiomycota</taxon>
        <taxon>Agaricomycotina</taxon>
        <taxon>Agaricomycetes</taxon>
        <taxon>Agaricomycetidae</taxon>
        <taxon>Agaricales</taxon>
        <taxon>Agaricineae</taxon>
        <taxon>Psathyrellaceae</taxon>
        <taxon>Coprinopsis</taxon>
    </lineage>
</organism>
<dbReference type="GeneID" id="6008917"/>
<dbReference type="VEuPathDB" id="FungiDB:CC1G_11056"/>
<feature type="compositionally biased region" description="Basic and acidic residues" evidence="1">
    <location>
        <begin position="172"/>
        <end position="182"/>
    </location>
</feature>
<feature type="region of interest" description="Disordered" evidence="1">
    <location>
        <begin position="239"/>
        <end position="291"/>
    </location>
</feature>
<dbReference type="Proteomes" id="UP000001861">
    <property type="component" value="Unassembled WGS sequence"/>
</dbReference>
<dbReference type="KEGG" id="cci:CC1G_11056"/>
<dbReference type="RefSeq" id="XP_001832431.2">
    <property type="nucleotide sequence ID" value="XM_001832379.2"/>
</dbReference>
<feature type="compositionally biased region" description="Basic residues" evidence="1">
    <location>
        <begin position="282"/>
        <end position="291"/>
    </location>
</feature>
<evidence type="ECO:0000313" key="2">
    <source>
        <dbReference type="EMBL" id="EAU89360.2"/>
    </source>
</evidence>
<name>A8NC87_COPC7</name>
<evidence type="ECO:0000256" key="1">
    <source>
        <dbReference type="SAM" id="MobiDB-lite"/>
    </source>
</evidence>
<dbReference type="HOGENOM" id="CLU_956504_0_0_1"/>
<accession>A8NC87</accession>
<feature type="compositionally biased region" description="Low complexity" evidence="1">
    <location>
        <begin position="242"/>
        <end position="253"/>
    </location>
</feature>
<comment type="caution">
    <text evidence="2">The sequence shown here is derived from an EMBL/GenBank/DDBJ whole genome shotgun (WGS) entry which is preliminary data.</text>
</comment>
<feature type="region of interest" description="Disordered" evidence="1">
    <location>
        <begin position="123"/>
        <end position="189"/>
    </location>
</feature>
<protein>
    <submittedName>
        <fullName evidence="2">Uncharacterized protein</fullName>
    </submittedName>
</protein>
<dbReference type="AlphaFoldDB" id="A8NC87"/>
<evidence type="ECO:0000313" key="3">
    <source>
        <dbReference type="Proteomes" id="UP000001861"/>
    </source>
</evidence>
<dbReference type="InParanoid" id="A8NC87"/>
<gene>
    <name evidence="2" type="ORF">CC1G_11056</name>
</gene>
<feature type="compositionally biased region" description="Basic and acidic residues" evidence="1">
    <location>
        <begin position="148"/>
        <end position="164"/>
    </location>
</feature>
<keyword evidence="3" id="KW-1185">Reference proteome</keyword>